<protein>
    <submittedName>
        <fullName evidence="6">TetR family transcriptional regulator</fullName>
    </submittedName>
</protein>
<dbReference type="InterPro" id="IPR036271">
    <property type="entry name" value="Tet_transcr_reg_TetR-rel_C_sf"/>
</dbReference>
<dbReference type="GO" id="GO:0003700">
    <property type="term" value="F:DNA-binding transcription factor activity"/>
    <property type="evidence" value="ECO:0007669"/>
    <property type="project" value="TreeGrafter"/>
</dbReference>
<dbReference type="PROSITE" id="PS50977">
    <property type="entry name" value="HTH_TETR_2"/>
    <property type="match status" value="1"/>
</dbReference>
<reference evidence="6 7" key="2">
    <citation type="submission" date="2020-03" db="EMBL/GenBank/DDBJ databases">
        <authorList>
            <person name="Ichikawa N."/>
            <person name="Kimura A."/>
            <person name="Kitahashi Y."/>
            <person name="Uohara A."/>
        </authorList>
    </citation>
    <scope>NUCLEOTIDE SEQUENCE [LARGE SCALE GENOMIC DNA]</scope>
    <source>
        <strain evidence="6 7">NBRC 108639</strain>
    </source>
</reference>
<dbReference type="SUPFAM" id="SSF48498">
    <property type="entry name" value="Tetracyclin repressor-like, C-terminal domain"/>
    <property type="match status" value="1"/>
</dbReference>
<keyword evidence="1" id="KW-0805">Transcription regulation</keyword>
<evidence type="ECO:0000256" key="4">
    <source>
        <dbReference type="PROSITE-ProRule" id="PRU00335"/>
    </source>
</evidence>
<comment type="caution">
    <text evidence="6">The sequence shown here is derived from an EMBL/GenBank/DDBJ whole genome shotgun (WGS) entry which is preliminary data.</text>
</comment>
<dbReference type="AlphaFoldDB" id="A0A6V8KME6"/>
<dbReference type="InterPro" id="IPR050109">
    <property type="entry name" value="HTH-type_TetR-like_transc_reg"/>
</dbReference>
<proteinExistence type="predicted"/>
<dbReference type="Pfam" id="PF02909">
    <property type="entry name" value="TetR_C_1"/>
    <property type="match status" value="1"/>
</dbReference>
<evidence type="ECO:0000256" key="1">
    <source>
        <dbReference type="ARBA" id="ARBA00023015"/>
    </source>
</evidence>
<dbReference type="PANTHER" id="PTHR30055">
    <property type="entry name" value="HTH-TYPE TRANSCRIPTIONAL REGULATOR RUTR"/>
    <property type="match status" value="1"/>
</dbReference>
<dbReference type="InterPro" id="IPR001647">
    <property type="entry name" value="HTH_TetR"/>
</dbReference>
<name>A0A6V8KME6_9ACTN</name>
<gene>
    <name evidence="6" type="ORF">Phou_075690</name>
</gene>
<organism evidence="6 7">
    <name type="scientific">Phytohabitans houttuyneae</name>
    <dbReference type="NCBI Taxonomy" id="1076126"/>
    <lineage>
        <taxon>Bacteria</taxon>
        <taxon>Bacillati</taxon>
        <taxon>Actinomycetota</taxon>
        <taxon>Actinomycetes</taxon>
        <taxon>Micromonosporales</taxon>
        <taxon>Micromonosporaceae</taxon>
    </lineage>
</organism>
<dbReference type="SUPFAM" id="SSF46689">
    <property type="entry name" value="Homeodomain-like"/>
    <property type="match status" value="1"/>
</dbReference>
<dbReference type="Gene3D" id="1.10.357.10">
    <property type="entry name" value="Tetracycline Repressor, domain 2"/>
    <property type="match status" value="1"/>
</dbReference>
<dbReference type="Pfam" id="PF00440">
    <property type="entry name" value="TetR_N"/>
    <property type="match status" value="1"/>
</dbReference>
<sequence>MVNPVPMPADPTRSLALLWRRAERATRRGNDLSVDRIVTAAVELADADGLAAVTMRSVAARLEVGTMSLYTHVPGKPELEVLMLDRACGEGTDEPDAPAWRARLERVAHRDWDRYHRHPWLLEVATRRPPFGPNVVAKYQQDLRAMDGTTLTPAERNAVLMTLASYVHGAARASVEAARTERESGITEREWWAAHRPYVEWAEDPSGTGDREADHWFAFEFGLARILDGLDAFVGRTG</sequence>
<evidence type="ECO:0000256" key="2">
    <source>
        <dbReference type="ARBA" id="ARBA00023125"/>
    </source>
</evidence>
<dbReference type="GO" id="GO:0045892">
    <property type="term" value="P:negative regulation of DNA-templated transcription"/>
    <property type="evidence" value="ECO:0007669"/>
    <property type="project" value="InterPro"/>
</dbReference>
<feature type="domain" description="HTH tetR-type" evidence="5">
    <location>
        <begin position="31"/>
        <end position="91"/>
    </location>
</feature>
<dbReference type="InterPro" id="IPR009057">
    <property type="entry name" value="Homeodomain-like_sf"/>
</dbReference>
<evidence type="ECO:0000259" key="5">
    <source>
        <dbReference type="PROSITE" id="PS50977"/>
    </source>
</evidence>
<dbReference type="EMBL" id="BLPF01000003">
    <property type="protein sequence ID" value="GFJ83389.1"/>
    <property type="molecule type" value="Genomic_DNA"/>
</dbReference>
<dbReference type="Gene3D" id="1.10.10.60">
    <property type="entry name" value="Homeodomain-like"/>
    <property type="match status" value="1"/>
</dbReference>
<dbReference type="GO" id="GO:0000976">
    <property type="term" value="F:transcription cis-regulatory region binding"/>
    <property type="evidence" value="ECO:0007669"/>
    <property type="project" value="TreeGrafter"/>
</dbReference>
<reference evidence="6 7" key="1">
    <citation type="submission" date="2020-03" db="EMBL/GenBank/DDBJ databases">
        <title>Whole genome shotgun sequence of Phytohabitans houttuyneae NBRC 108639.</title>
        <authorList>
            <person name="Komaki H."/>
            <person name="Tamura T."/>
        </authorList>
    </citation>
    <scope>NUCLEOTIDE SEQUENCE [LARGE SCALE GENOMIC DNA]</scope>
    <source>
        <strain evidence="6 7">NBRC 108639</strain>
    </source>
</reference>
<feature type="DNA-binding region" description="H-T-H motif" evidence="4">
    <location>
        <begin position="54"/>
        <end position="73"/>
    </location>
</feature>
<evidence type="ECO:0000256" key="3">
    <source>
        <dbReference type="ARBA" id="ARBA00023163"/>
    </source>
</evidence>
<evidence type="ECO:0000313" key="6">
    <source>
        <dbReference type="EMBL" id="GFJ83389.1"/>
    </source>
</evidence>
<dbReference type="PANTHER" id="PTHR30055:SF151">
    <property type="entry name" value="TRANSCRIPTIONAL REGULATORY PROTEIN"/>
    <property type="match status" value="1"/>
</dbReference>
<evidence type="ECO:0000313" key="7">
    <source>
        <dbReference type="Proteomes" id="UP000482800"/>
    </source>
</evidence>
<keyword evidence="2 4" id="KW-0238">DNA-binding</keyword>
<dbReference type="Proteomes" id="UP000482800">
    <property type="component" value="Unassembled WGS sequence"/>
</dbReference>
<accession>A0A6V8KME6</accession>
<keyword evidence="3" id="KW-0804">Transcription</keyword>
<dbReference type="InterPro" id="IPR004111">
    <property type="entry name" value="Repressor_TetR_C"/>
</dbReference>
<keyword evidence="7" id="KW-1185">Reference proteome</keyword>